<keyword evidence="2" id="KW-1185">Reference proteome</keyword>
<dbReference type="EMBL" id="BAABHM010000010">
    <property type="protein sequence ID" value="GAA4699837.1"/>
    <property type="molecule type" value="Genomic_DNA"/>
</dbReference>
<sequence>MTIYSQHAHRGKAQVLATYRGPDGVVSATVTSIESTELAAPVVDALNRVSAAATVPVSVYDERGETNEMYPIGHLAALTDVAARADLLTTTHSTWYAMATWLLHKALTDLDHALLTVPAPVRTALQAELETDAKWLRLALAEYTEGDDLPQDDDRRVWDFGEQFVALVEDGLADRDREMLDRNEASATPQEVTEAAHDLRVLLQARARSSEPDVELDLFGPVVSVDPTFAIDVPDDEERLEVSVHVPVLDPRWRRGWEISLQRWVDDEFDEDGFATASHTEEVLCCELEERPELADVLQLLNQARTSLTDWAGTAIGEVLQGTRFVVTRRAES</sequence>
<organism evidence="1 2">
    <name type="scientific">Promicromonospora umidemergens</name>
    <dbReference type="NCBI Taxonomy" id="629679"/>
    <lineage>
        <taxon>Bacteria</taxon>
        <taxon>Bacillati</taxon>
        <taxon>Actinomycetota</taxon>
        <taxon>Actinomycetes</taxon>
        <taxon>Micrococcales</taxon>
        <taxon>Promicromonosporaceae</taxon>
        <taxon>Promicromonospora</taxon>
    </lineage>
</organism>
<dbReference type="Proteomes" id="UP001500843">
    <property type="component" value="Unassembled WGS sequence"/>
</dbReference>
<reference evidence="2" key="1">
    <citation type="journal article" date="2019" name="Int. J. Syst. Evol. Microbiol.">
        <title>The Global Catalogue of Microorganisms (GCM) 10K type strain sequencing project: providing services to taxonomists for standard genome sequencing and annotation.</title>
        <authorList>
            <consortium name="The Broad Institute Genomics Platform"/>
            <consortium name="The Broad Institute Genome Sequencing Center for Infectious Disease"/>
            <person name="Wu L."/>
            <person name="Ma J."/>
        </authorList>
    </citation>
    <scope>NUCLEOTIDE SEQUENCE [LARGE SCALE GENOMIC DNA]</scope>
    <source>
        <strain evidence="2">JCM 17975</strain>
    </source>
</reference>
<gene>
    <name evidence="1" type="ORF">GCM10023198_20670</name>
</gene>
<proteinExistence type="predicted"/>
<evidence type="ECO:0000313" key="2">
    <source>
        <dbReference type="Proteomes" id="UP001500843"/>
    </source>
</evidence>
<comment type="caution">
    <text evidence="1">The sequence shown here is derived from an EMBL/GenBank/DDBJ whole genome shotgun (WGS) entry which is preliminary data.</text>
</comment>
<protein>
    <submittedName>
        <fullName evidence="1">Uncharacterized protein</fullName>
    </submittedName>
</protein>
<name>A0ABP8X2U8_9MICO</name>
<evidence type="ECO:0000313" key="1">
    <source>
        <dbReference type="EMBL" id="GAA4699837.1"/>
    </source>
</evidence>
<accession>A0ABP8X2U8</accession>